<evidence type="ECO:0000259" key="15">
    <source>
        <dbReference type="PROSITE" id="PS51066"/>
    </source>
</evidence>
<keyword evidence="4" id="KW-0479">Metal-binding</keyword>
<dbReference type="Gene3D" id="1.10.8.50">
    <property type="match status" value="1"/>
</dbReference>
<dbReference type="PANTHER" id="PTHR22993">
    <property type="entry name" value="FORMAMIDOPYRIMIDINE-DNA GLYCOSYLASE"/>
    <property type="match status" value="1"/>
</dbReference>
<name>A0ABN1TFI9_9ACTN</name>
<comment type="caution">
    <text evidence="17">The sequence shown here is derived from an EMBL/GenBank/DDBJ whole genome shotgun (WGS) entry which is preliminary data.</text>
</comment>
<keyword evidence="8" id="KW-0862">Zinc</keyword>
<keyword evidence="13" id="KW-0326">Glycosidase</keyword>
<evidence type="ECO:0000256" key="2">
    <source>
        <dbReference type="ARBA" id="ARBA00001947"/>
    </source>
</evidence>
<evidence type="ECO:0000256" key="5">
    <source>
        <dbReference type="ARBA" id="ARBA00022763"/>
    </source>
</evidence>
<proteinExistence type="inferred from homology"/>
<keyword evidence="7" id="KW-0378">Hydrolase</keyword>
<feature type="domain" description="FPG-type" evidence="15">
    <location>
        <begin position="247"/>
        <end position="281"/>
    </location>
</feature>
<comment type="similarity">
    <text evidence="3">Belongs to the FPG family.</text>
</comment>
<dbReference type="Pfam" id="PF01149">
    <property type="entry name" value="Fapy_DNA_glyco"/>
    <property type="match status" value="1"/>
</dbReference>
<evidence type="ECO:0000256" key="6">
    <source>
        <dbReference type="ARBA" id="ARBA00022771"/>
    </source>
</evidence>
<dbReference type="InterPro" id="IPR000214">
    <property type="entry name" value="Znf_DNA_glyclase/AP_lyase"/>
</dbReference>
<dbReference type="Gene3D" id="3.20.190.10">
    <property type="entry name" value="MutM-like, N-terminal"/>
    <property type="match status" value="1"/>
</dbReference>
<evidence type="ECO:0000256" key="8">
    <source>
        <dbReference type="ARBA" id="ARBA00022833"/>
    </source>
</evidence>
<evidence type="ECO:0000256" key="3">
    <source>
        <dbReference type="ARBA" id="ARBA00009409"/>
    </source>
</evidence>
<dbReference type="Pfam" id="PF06831">
    <property type="entry name" value="H2TH"/>
    <property type="match status" value="1"/>
</dbReference>
<keyword evidence="9" id="KW-0238">DNA-binding</keyword>
<evidence type="ECO:0000313" key="18">
    <source>
        <dbReference type="Proteomes" id="UP001499987"/>
    </source>
</evidence>
<dbReference type="InterPro" id="IPR010979">
    <property type="entry name" value="Ribosomal_uS13-like_H2TH"/>
</dbReference>
<keyword evidence="11" id="KW-0456">Lyase</keyword>
<keyword evidence="10" id="KW-0234">DNA repair</keyword>
<evidence type="ECO:0000256" key="4">
    <source>
        <dbReference type="ARBA" id="ARBA00022723"/>
    </source>
</evidence>
<dbReference type="Pfam" id="PF06827">
    <property type="entry name" value="zf-FPG_IleRS"/>
    <property type="match status" value="1"/>
</dbReference>
<keyword evidence="18" id="KW-1185">Reference proteome</keyword>
<comment type="catalytic activity">
    <reaction evidence="1">
        <text>Hydrolysis of DNA containing ring-opened 7-methylguanine residues, releasing 2,6-diamino-4-hydroxy-5-(N-methyl)formamidopyrimidine.</text>
        <dbReference type="EC" id="3.2.2.23"/>
    </reaction>
</comment>
<dbReference type="CDD" id="cd08973">
    <property type="entry name" value="BaFpgNei_N_1"/>
    <property type="match status" value="1"/>
</dbReference>
<evidence type="ECO:0000256" key="7">
    <source>
        <dbReference type="ARBA" id="ARBA00022801"/>
    </source>
</evidence>
<dbReference type="SMART" id="SM01232">
    <property type="entry name" value="H2TH"/>
    <property type="match status" value="1"/>
</dbReference>
<dbReference type="InterPro" id="IPR015886">
    <property type="entry name" value="H2TH_FPG"/>
</dbReference>
<dbReference type="PROSITE" id="PS51068">
    <property type="entry name" value="FPG_CAT"/>
    <property type="match status" value="1"/>
</dbReference>
<dbReference type="SUPFAM" id="SSF81624">
    <property type="entry name" value="N-terminal domain of MutM-like DNA repair proteins"/>
    <property type="match status" value="1"/>
</dbReference>
<dbReference type="SUPFAM" id="SSF46946">
    <property type="entry name" value="S13-like H2TH domain"/>
    <property type="match status" value="1"/>
</dbReference>
<dbReference type="InterPro" id="IPR010663">
    <property type="entry name" value="Znf_FPG/IleRS"/>
</dbReference>
<sequence>MAAPAGPGQTGEVPELPEVQALAERMTEACAGRSLARVEVLSVQVLKTFDPPPQALQDRPVAGVGRHGKFLDLATDGGPHLVLHLARAGWVHRRASFPAKPPGRRGPLALRLVLDDGSGFDVTEQGTTKRLAAYVVTDPAQVPGVARLGPDALAVTEERLAGLAAGARQRLKTFLTDQAVIAGVGNAYSDEIAHRAKLSPYATAATLTPERLTALHGALHAVLGEALEHARAVPADGLKAEKKAGLAVHGREGERCPVCGDTVRSVDFADSSLQYCPTCQTGGRTLADRRLSRLLK</sequence>
<dbReference type="SUPFAM" id="SSF57716">
    <property type="entry name" value="Glucocorticoid receptor-like (DNA-binding domain)"/>
    <property type="match status" value="1"/>
</dbReference>
<evidence type="ECO:0000259" key="16">
    <source>
        <dbReference type="PROSITE" id="PS51068"/>
    </source>
</evidence>
<dbReference type="PANTHER" id="PTHR22993:SF9">
    <property type="entry name" value="FORMAMIDOPYRIMIDINE-DNA GLYCOSYLASE"/>
    <property type="match status" value="1"/>
</dbReference>
<dbReference type="SMART" id="SM00898">
    <property type="entry name" value="Fapy_DNA_glyco"/>
    <property type="match status" value="1"/>
</dbReference>
<keyword evidence="5" id="KW-0227">DNA damage</keyword>
<evidence type="ECO:0000256" key="9">
    <source>
        <dbReference type="ARBA" id="ARBA00023125"/>
    </source>
</evidence>
<evidence type="ECO:0000256" key="12">
    <source>
        <dbReference type="ARBA" id="ARBA00023268"/>
    </source>
</evidence>
<evidence type="ECO:0000256" key="10">
    <source>
        <dbReference type="ARBA" id="ARBA00023204"/>
    </source>
</evidence>
<evidence type="ECO:0000256" key="1">
    <source>
        <dbReference type="ARBA" id="ARBA00001668"/>
    </source>
</evidence>
<protein>
    <submittedName>
        <fullName evidence="17">Fpg/Nei family DNA glycosylase</fullName>
    </submittedName>
</protein>
<feature type="domain" description="Formamidopyrimidine-DNA glycosylase catalytic" evidence="16">
    <location>
        <begin position="14"/>
        <end position="106"/>
    </location>
</feature>
<organism evidence="17 18">
    <name type="scientific">Kitasatospora arboriphila</name>
    <dbReference type="NCBI Taxonomy" id="258052"/>
    <lineage>
        <taxon>Bacteria</taxon>
        <taxon>Bacillati</taxon>
        <taxon>Actinomycetota</taxon>
        <taxon>Actinomycetes</taxon>
        <taxon>Kitasatosporales</taxon>
        <taxon>Streptomycetaceae</taxon>
        <taxon>Kitasatospora</taxon>
    </lineage>
</organism>
<dbReference type="EMBL" id="BAAALD010000019">
    <property type="protein sequence ID" value="GAA1081355.1"/>
    <property type="molecule type" value="Genomic_DNA"/>
</dbReference>
<evidence type="ECO:0000256" key="14">
    <source>
        <dbReference type="PROSITE-ProRule" id="PRU00391"/>
    </source>
</evidence>
<dbReference type="InterPro" id="IPR035937">
    <property type="entry name" value="FPG_N"/>
</dbReference>
<evidence type="ECO:0000313" key="17">
    <source>
        <dbReference type="EMBL" id="GAA1081355.1"/>
    </source>
</evidence>
<reference evidence="17 18" key="1">
    <citation type="journal article" date="2019" name="Int. J. Syst. Evol. Microbiol.">
        <title>The Global Catalogue of Microorganisms (GCM) 10K type strain sequencing project: providing services to taxonomists for standard genome sequencing and annotation.</title>
        <authorList>
            <consortium name="The Broad Institute Genomics Platform"/>
            <consortium name="The Broad Institute Genome Sequencing Center for Infectious Disease"/>
            <person name="Wu L."/>
            <person name="Ma J."/>
        </authorList>
    </citation>
    <scope>NUCLEOTIDE SEQUENCE [LARGE SCALE GENOMIC DNA]</scope>
    <source>
        <strain evidence="17 18">JCM 13002</strain>
    </source>
</reference>
<gene>
    <name evidence="17" type="ORF">GCM10009663_25210</name>
</gene>
<comment type="cofactor">
    <cofactor evidence="2">
        <name>Zn(2+)</name>
        <dbReference type="ChEBI" id="CHEBI:29105"/>
    </cofactor>
</comment>
<evidence type="ECO:0000256" key="11">
    <source>
        <dbReference type="ARBA" id="ARBA00023239"/>
    </source>
</evidence>
<accession>A0ABN1TFI9</accession>
<evidence type="ECO:0000256" key="13">
    <source>
        <dbReference type="ARBA" id="ARBA00023295"/>
    </source>
</evidence>
<dbReference type="PROSITE" id="PS51066">
    <property type="entry name" value="ZF_FPG_2"/>
    <property type="match status" value="1"/>
</dbReference>
<keyword evidence="12" id="KW-0511">Multifunctional enzyme</keyword>
<keyword evidence="6 14" id="KW-0863">Zinc-finger</keyword>
<dbReference type="InterPro" id="IPR012319">
    <property type="entry name" value="FPG_cat"/>
</dbReference>
<dbReference type="Proteomes" id="UP001499987">
    <property type="component" value="Unassembled WGS sequence"/>
</dbReference>